<protein>
    <submittedName>
        <fullName evidence="2">Uncharacterized protein</fullName>
    </submittedName>
</protein>
<keyword evidence="1" id="KW-0175">Coiled coil</keyword>
<dbReference type="Proteomes" id="UP000181998">
    <property type="component" value="Unassembled WGS sequence"/>
</dbReference>
<gene>
    <name evidence="2" type="ORF">SAMN05421510_11104</name>
</gene>
<evidence type="ECO:0000313" key="3">
    <source>
        <dbReference type="Proteomes" id="UP000181998"/>
    </source>
</evidence>
<organism evidence="2 3">
    <name type="scientific">Nitrosomonas ureae</name>
    <dbReference type="NCBI Taxonomy" id="44577"/>
    <lineage>
        <taxon>Bacteria</taxon>
        <taxon>Pseudomonadati</taxon>
        <taxon>Pseudomonadota</taxon>
        <taxon>Betaproteobacteria</taxon>
        <taxon>Nitrosomonadales</taxon>
        <taxon>Nitrosomonadaceae</taxon>
        <taxon>Nitrosomonas</taxon>
    </lineage>
</organism>
<dbReference type="STRING" id="44577.ATY38_13165"/>
<dbReference type="EMBL" id="FOFX01000110">
    <property type="protein sequence ID" value="SEQ61784.1"/>
    <property type="molecule type" value="Genomic_DNA"/>
</dbReference>
<accession>A0A1H9HHK2</accession>
<dbReference type="OrthoDB" id="8547389at2"/>
<evidence type="ECO:0000256" key="1">
    <source>
        <dbReference type="SAM" id="Coils"/>
    </source>
</evidence>
<sequence length="142" mass="16752">MEYLINSINCQEIERITGEELKTIKQWKKGTKKVPASAIRLLKLYIEGEASALLGRDWDGHIFKNNLLFIPEWRRGLAPDEIRSLFWQGQLVSSLKTEIELLKQELERRNNEIDILEVKADFYRRQLVLESRFGMILERSFS</sequence>
<dbReference type="AlphaFoldDB" id="A0A1H9HHK2"/>
<proteinExistence type="predicted"/>
<reference evidence="2 3" key="1">
    <citation type="submission" date="2016-10" db="EMBL/GenBank/DDBJ databases">
        <authorList>
            <person name="de Groot N.N."/>
        </authorList>
    </citation>
    <scope>NUCLEOTIDE SEQUENCE [LARGE SCALE GENOMIC DNA]</scope>
    <source>
        <strain evidence="2 3">Nm9</strain>
    </source>
</reference>
<evidence type="ECO:0000313" key="2">
    <source>
        <dbReference type="EMBL" id="SEQ61784.1"/>
    </source>
</evidence>
<name>A0A1H9HHK2_9PROT</name>
<dbReference type="RefSeq" id="WP_074722769.1">
    <property type="nucleotide sequence ID" value="NZ_FOFX01000110.1"/>
</dbReference>
<feature type="coiled-coil region" evidence="1">
    <location>
        <begin position="92"/>
        <end position="126"/>
    </location>
</feature>